<feature type="non-terminal residue" evidence="2">
    <location>
        <position position="1"/>
    </location>
</feature>
<dbReference type="Gene3D" id="3.40.50.150">
    <property type="entry name" value="Vaccinia Virus protein VP39"/>
    <property type="match status" value="1"/>
</dbReference>
<dbReference type="SUPFAM" id="SSF53335">
    <property type="entry name" value="S-adenosyl-L-methionine-dependent methyltransferases"/>
    <property type="match status" value="1"/>
</dbReference>
<dbReference type="CDD" id="cd02440">
    <property type="entry name" value="AdoMet_MTases"/>
    <property type="match status" value="1"/>
</dbReference>
<reference evidence="2" key="1">
    <citation type="submission" date="2018-05" db="EMBL/GenBank/DDBJ databases">
        <authorList>
            <person name="Lanie J.A."/>
            <person name="Ng W.-L."/>
            <person name="Kazmierczak K.M."/>
            <person name="Andrzejewski T.M."/>
            <person name="Davidsen T.M."/>
            <person name="Wayne K.J."/>
            <person name="Tettelin H."/>
            <person name="Glass J.I."/>
            <person name="Rusch D."/>
            <person name="Podicherti R."/>
            <person name="Tsui H.-C.T."/>
            <person name="Winkler M.E."/>
        </authorList>
    </citation>
    <scope>NUCLEOTIDE SEQUENCE</scope>
</reference>
<gene>
    <name evidence="2" type="ORF">METZ01_LOCUS36407</name>
</gene>
<proteinExistence type="predicted"/>
<dbReference type="Pfam" id="PF08241">
    <property type="entry name" value="Methyltransf_11"/>
    <property type="match status" value="1"/>
</dbReference>
<name>A0A381R1Q5_9ZZZZ</name>
<feature type="domain" description="Methyltransferase type 11" evidence="1">
    <location>
        <begin position="3"/>
        <end position="68"/>
    </location>
</feature>
<dbReference type="EMBL" id="UINC01001556">
    <property type="protein sequence ID" value="SUZ83553.1"/>
    <property type="molecule type" value="Genomic_DNA"/>
</dbReference>
<protein>
    <recommendedName>
        <fullName evidence="1">Methyltransferase type 11 domain-containing protein</fullName>
    </recommendedName>
</protein>
<evidence type="ECO:0000313" key="2">
    <source>
        <dbReference type="EMBL" id="SUZ83553.1"/>
    </source>
</evidence>
<sequence length="155" mass="17725">VEICNQRLANNPKQNLQFLCTDAGSTGLESETFDLAIAADIFEHLYPVDSVKVTSEMYRLLKPGGRFSIWTPHRGHVLEILKNRNILLKRDPSHVDYKSMAVLNRLLIDAGFQIERAYFVESHIPGLRSIERLVQRFFPPLRRRIAILAQKPGVS</sequence>
<dbReference type="AlphaFoldDB" id="A0A381R1Q5"/>
<accession>A0A381R1Q5</accession>
<dbReference type="GO" id="GO:0008757">
    <property type="term" value="F:S-adenosylmethionine-dependent methyltransferase activity"/>
    <property type="evidence" value="ECO:0007669"/>
    <property type="project" value="InterPro"/>
</dbReference>
<evidence type="ECO:0000259" key="1">
    <source>
        <dbReference type="Pfam" id="PF08241"/>
    </source>
</evidence>
<dbReference type="InterPro" id="IPR013216">
    <property type="entry name" value="Methyltransf_11"/>
</dbReference>
<dbReference type="InterPro" id="IPR029063">
    <property type="entry name" value="SAM-dependent_MTases_sf"/>
</dbReference>
<organism evidence="2">
    <name type="scientific">marine metagenome</name>
    <dbReference type="NCBI Taxonomy" id="408172"/>
    <lineage>
        <taxon>unclassified sequences</taxon>
        <taxon>metagenomes</taxon>
        <taxon>ecological metagenomes</taxon>
    </lineage>
</organism>